<dbReference type="GO" id="GO:0044804">
    <property type="term" value="P:nucleophagy"/>
    <property type="evidence" value="ECO:0007669"/>
    <property type="project" value="EnsemblFungi"/>
</dbReference>
<dbReference type="PANTHER" id="PTHR12346:SF0">
    <property type="entry name" value="SIN3A, ISOFORM G"/>
    <property type="match status" value="1"/>
</dbReference>
<dbReference type="InterPro" id="IPR039774">
    <property type="entry name" value="Sin3-like"/>
</dbReference>
<comment type="subcellular location">
    <subcellularLocation>
        <location evidence="1 7">Nucleus</location>
    </subcellularLocation>
</comment>
<keyword evidence="5" id="KW-0804">Transcription</keyword>
<dbReference type="GO" id="GO:0000086">
    <property type="term" value="P:G2/M transition of mitotic cell cycle"/>
    <property type="evidence" value="ECO:0007669"/>
    <property type="project" value="EnsemblFungi"/>
</dbReference>
<dbReference type="FunFam" id="1.20.1160.11:FF:000003">
    <property type="entry name" value="Paired amphipathic helix SIN3-like protein"/>
    <property type="match status" value="1"/>
</dbReference>
<keyword evidence="6 7" id="KW-0539">Nucleus</keyword>
<reference evidence="10" key="1">
    <citation type="submission" date="2013-12" db="EMBL/GenBank/DDBJ databases">
        <authorList>
            <person name="Genoscope - CEA"/>
        </authorList>
    </citation>
    <scope>NUCLEOTIDE SEQUENCE</scope>
    <source>
        <strain evidence="10">CBS 1993</strain>
    </source>
</reference>
<dbReference type="GO" id="GO:0051321">
    <property type="term" value="P:meiotic cell cycle"/>
    <property type="evidence" value="ECO:0007669"/>
    <property type="project" value="EnsemblFungi"/>
</dbReference>
<evidence type="ECO:0000256" key="2">
    <source>
        <dbReference type="ARBA" id="ARBA00022491"/>
    </source>
</evidence>
<dbReference type="PANTHER" id="PTHR12346">
    <property type="entry name" value="SIN3B-RELATED"/>
    <property type="match status" value="1"/>
</dbReference>
<organism evidence="10 11">
    <name type="scientific">Kuraishia capsulata CBS 1993</name>
    <dbReference type="NCBI Taxonomy" id="1382522"/>
    <lineage>
        <taxon>Eukaryota</taxon>
        <taxon>Fungi</taxon>
        <taxon>Dikarya</taxon>
        <taxon>Ascomycota</taxon>
        <taxon>Saccharomycotina</taxon>
        <taxon>Pichiomycetes</taxon>
        <taxon>Pichiales</taxon>
        <taxon>Pichiaceae</taxon>
        <taxon>Kuraishia</taxon>
    </lineage>
</organism>
<feature type="compositionally biased region" description="Low complexity" evidence="8">
    <location>
        <begin position="138"/>
        <end position="153"/>
    </location>
</feature>
<dbReference type="InterPro" id="IPR013194">
    <property type="entry name" value="HDAC_interact_dom"/>
</dbReference>
<dbReference type="GO" id="GO:0000122">
    <property type="term" value="P:negative regulation of transcription by RNA polymerase II"/>
    <property type="evidence" value="ECO:0007669"/>
    <property type="project" value="EnsemblFungi"/>
</dbReference>
<dbReference type="Pfam" id="PF08295">
    <property type="entry name" value="Sin3_corepress"/>
    <property type="match status" value="1"/>
</dbReference>
<dbReference type="GO" id="GO:0042802">
    <property type="term" value="F:identical protein binding"/>
    <property type="evidence" value="ECO:0007669"/>
    <property type="project" value="EnsemblFungi"/>
</dbReference>
<sequence length="1265" mass="145254">MVPGAAQQPPPPQTGAGALPQYRPLNVKDALSYLDQVKVQFQHQTDVYNHFLDIMKDFKCQNIDTPGVIDRVSTLFRGHPNLIQGFNTFLPPGYRIECSLDPSDPNPIRVTTPMGTTTRHDSGALDGLSYEQKWGSLAQQSQSQQQQQQQQQQAPPPSQLDYRQYAEAQQHQQPPMHHVNGNLQQHASEEMQPVGDSSPVEFNHAITYVNKIKTRFSNEPDIYKNFLENLQMYQKGLKPINEVYQQVIVLFQNAPDLLDDFKQFLPDTSAQQMEFQPAQQMEYYDKSHYGKVQLPPVGNFPTPAVIQGKEKKKKSISVGYDQQQQAFPEPPVSSVRGSPKRRSRDVSDSPSMLPGVPEPVRPSTKGSSLSEEVSFFDKVKRAISNKQTYNEFLKMINLYSHDIIDKETLIERVDGFIGQYRDLFEWFKQFVGYEDKPLHIENITFKKHQMDLSLCKSCGPSYRLLPKAETYMPCSGRDEMCWEVLNDEWVGHPTWASEDSGFVAHKKNQYEEILFRIEEERHEYDFYMEANLRTIQTLETIANRIANMTPEEKMSFKLPPGLNHNSVTIYKKVIRKIYDKTSGFEVIDALHDNPAIAVPIVLKRLKQKDEEWKRSHREWNKVWREMEQKVFYKSLDHLGLTFKQTDKKLLTSKQLVSEISTIKMEQTQKRLNPYTAKPKEQLNYKFEDFDVMMDILKLVIVFLRHSSTYSANDKERLETFLKDFYVSFFALSPEFIESEISQRITKEEDEALESEESGAQTASVTLSQSKKRSRYGDLLKDVLRKNKSLKTMKSDDGSDDSIPGSPVPEGDVNGDVPAEVEEASKTWVNTIGSEKALSAAPAKRSEFNFFSNTPLYVFFRYLQALYERLYEIKLMNDEVDNEIKSRKEVQFAKDLDLISHNLEDMGINFTGSDSYAQVLEFSERLIEGELEHQWFEETLRQGYRNKAFKLFTVDKVVAGIVKHMHSIVTDHRTSEMIDLMVDDRHKRSTTAKEQILYRMQVRSLMGPEENMFNILFNETKNTVDVSFVAVSDLTLRNNKSLEDEWNYYLTTYSMSHPTEGIPTSKISIPFLRNSIDEDDDDTTEYEGVSDSKLKVKVDLNTYKLFFEPKGYDEFTRKSVYAAELGKFKSQVQRLDALKAALDGESGWKKDLEEEEQHKFQEKFDLLATKGGDEYSAFSTEPEPKPEEVLPEEPVTETAETTSLAEAKPEEAAVHSHHPADITVDGDSTMPQDDTLEKVDVEIRPDDKPSLEDVSMGDADEVAPAA</sequence>
<accession>W6MME5</accession>
<dbReference type="GO" id="GO:0070550">
    <property type="term" value="P:rDNA chromatin condensation"/>
    <property type="evidence" value="ECO:0007669"/>
    <property type="project" value="EnsemblFungi"/>
</dbReference>
<feature type="compositionally biased region" description="Polar residues" evidence="8">
    <location>
        <begin position="757"/>
        <end position="768"/>
    </location>
</feature>
<dbReference type="GeneID" id="34519479"/>
<feature type="compositionally biased region" description="Basic and acidic residues" evidence="8">
    <location>
        <begin position="1206"/>
        <end position="1219"/>
    </location>
</feature>
<dbReference type="RefSeq" id="XP_022458091.1">
    <property type="nucleotide sequence ID" value="XM_022604295.1"/>
</dbReference>
<dbReference type="AlphaFoldDB" id="W6MME5"/>
<keyword evidence="2" id="KW-0678">Repressor</keyword>
<dbReference type="GO" id="GO:0045944">
    <property type="term" value="P:positive regulation of transcription by RNA polymerase II"/>
    <property type="evidence" value="ECO:0007669"/>
    <property type="project" value="EnsemblFungi"/>
</dbReference>
<feature type="domain" description="Histone deacetylase interacting" evidence="9">
    <location>
        <begin position="454"/>
        <end position="555"/>
    </location>
</feature>
<protein>
    <recommendedName>
        <fullName evidence="9">Histone deacetylase interacting domain-containing protein</fullName>
    </recommendedName>
</protein>
<dbReference type="GO" id="GO:0061188">
    <property type="term" value="P:negative regulation of rDNA heterochromatin formation"/>
    <property type="evidence" value="ECO:0007669"/>
    <property type="project" value="EnsemblFungi"/>
</dbReference>
<dbReference type="GO" id="GO:0030174">
    <property type="term" value="P:regulation of DNA-templated DNA replication initiation"/>
    <property type="evidence" value="ECO:0007669"/>
    <property type="project" value="EnsemblFungi"/>
</dbReference>
<dbReference type="FunFam" id="1.20.1160.11:FF:000001">
    <property type="entry name" value="Paired amphipathic helix protein Sin3"/>
    <property type="match status" value="1"/>
</dbReference>
<reference evidence="10" key="2">
    <citation type="submission" date="2014-02" db="EMBL/GenBank/DDBJ databases">
        <title>Complete DNA sequence of /Kuraishia capsulata/ illustrates novel genomic features among budding yeasts (/Saccharomycotina/).</title>
        <authorList>
            <person name="Morales L."/>
            <person name="Noel B."/>
            <person name="Porcel B."/>
            <person name="Marcet-Houben M."/>
            <person name="Hullo M-F."/>
            <person name="Sacerdot C."/>
            <person name="Tekaia F."/>
            <person name="Leh-Louis V."/>
            <person name="Despons L."/>
            <person name="Khanna V."/>
            <person name="Aury J-M."/>
            <person name="Barbe V."/>
            <person name="Couloux A."/>
            <person name="Labadie K."/>
            <person name="Pelletier E."/>
            <person name="Souciet J-L."/>
            <person name="Boekhout T."/>
            <person name="Gabaldon T."/>
            <person name="Wincker P."/>
            <person name="Dujon B."/>
        </authorList>
    </citation>
    <scope>NUCLEOTIDE SEQUENCE</scope>
    <source>
        <strain evidence="10">CBS 1993</strain>
    </source>
</reference>
<dbReference type="Pfam" id="PF16879">
    <property type="entry name" value="Sin3a_C"/>
    <property type="match status" value="1"/>
</dbReference>
<feature type="compositionally biased region" description="Low complexity" evidence="8">
    <location>
        <begin position="1195"/>
        <end position="1205"/>
    </location>
</feature>
<dbReference type="GO" id="GO:0003714">
    <property type="term" value="F:transcription corepressor activity"/>
    <property type="evidence" value="ECO:0007669"/>
    <property type="project" value="EnsemblFungi"/>
</dbReference>
<evidence type="ECO:0000256" key="7">
    <source>
        <dbReference type="PROSITE-ProRule" id="PRU00810"/>
    </source>
</evidence>
<evidence type="ECO:0000313" key="11">
    <source>
        <dbReference type="Proteomes" id="UP000019384"/>
    </source>
</evidence>
<dbReference type="InterPro" id="IPR031693">
    <property type="entry name" value="Sin3_C"/>
</dbReference>
<evidence type="ECO:0000256" key="6">
    <source>
        <dbReference type="ARBA" id="ARBA00023242"/>
    </source>
</evidence>
<evidence type="ECO:0000259" key="9">
    <source>
        <dbReference type="SMART" id="SM00761"/>
    </source>
</evidence>
<dbReference type="EMBL" id="HG793126">
    <property type="protein sequence ID" value="CDK26082.1"/>
    <property type="molecule type" value="Genomic_DNA"/>
</dbReference>
<dbReference type="HOGENOM" id="CLU_001360_2_1_1"/>
<dbReference type="PROSITE" id="PS51477">
    <property type="entry name" value="PAH"/>
    <property type="match status" value="3"/>
</dbReference>
<dbReference type="FunFam" id="1.20.1160.11:FF:000002">
    <property type="entry name" value="Paired amphipathic helix protein SIN3"/>
    <property type="match status" value="1"/>
</dbReference>
<dbReference type="GO" id="GO:0006303">
    <property type="term" value="P:double-strand break repair via nonhomologous end joining"/>
    <property type="evidence" value="ECO:0007669"/>
    <property type="project" value="EnsemblFungi"/>
</dbReference>
<evidence type="ECO:0000313" key="10">
    <source>
        <dbReference type="EMBL" id="CDK26082.1"/>
    </source>
</evidence>
<feature type="region of interest" description="Disordered" evidence="8">
    <location>
        <begin position="747"/>
        <end position="768"/>
    </location>
</feature>
<feature type="compositionally biased region" description="Acidic residues" evidence="8">
    <location>
        <begin position="747"/>
        <end position="756"/>
    </location>
</feature>
<keyword evidence="3" id="KW-0677">Repeat</keyword>
<dbReference type="GO" id="GO:0016479">
    <property type="term" value="P:negative regulation of transcription by RNA polymerase I"/>
    <property type="evidence" value="ECO:0007669"/>
    <property type="project" value="EnsemblFungi"/>
</dbReference>
<dbReference type="Proteomes" id="UP000019384">
    <property type="component" value="Unassembled WGS sequence"/>
</dbReference>
<dbReference type="GO" id="GO:0033698">
    <property type="term" value="C:Rpd3L complex"/>
    <property type="evidence" value="ECO:0007669"/>
    <property type="project" value="EnsemblFungi"/>
</dbReference>
<dbReference type="SUPFAM" id="SSF47762">
    <property type="entry name" value="PAH2 domain"/>
    <property type="match status" value="3"/>
</dbReference>
<feature type="compositionally biased region" description="Basic and acidic residues" evidence="8">
    <location>
        <begin position="1234"/>
        <end position="1250"/>
    </location>
</feature>
<feature type="region of interest" description="Disordered" evidence="8">
    <location>
        <begin position="100"/>
        <end position="160"/>
    </location>
</feature>
<evidence type="ECO:0000256" key="5">
    <source>
        <dbReference type="ARBA" id="ARBA00023163"/>
    </source>
</evidence>
<feature type="region of interest" description="Disordered" evidence="8">
    <location>
        <begin position="1173"/>
        <end position="1265"/>
    </location>
</feature>
<feature type="region of interest" description="Disordered" evidence="8">
    <location>
        <begin position="790"/>
        <end position="815"/>
    </location>
</feature>
<dbReference type="STRING" id="1382522.W6MME5"/>
<dbReference type="GO" id="GO:0034605">
    <property type="term" value="P:cellular response to heat"/>
    <property type="evidence" value="ECO:0007669"/>
    <property type="project" value="EnsemblFungi"/>
</dbReference>
<dbReference type="GO" id="GO:0003713">
    <property type="term" value="F:transcription coactivator activity"/>
    <property type="evidence" value="ECO:0007669"/>
    <property type="project" value="EnsemblFungi"/>
</dbReference>
<evidence type="ECO:0000256" key="8">
    <source>
        <dbReference type="SAM" id="MobiDB-lite"/>
    </source>
</evidence>
<dbReference type="GO" id="GO:0061186">
    <property type="term" value="P:negative regulation of silent mating-type cassette heterochromatin formation"/>
    <property type="evidence" value="ECO:0007669"/>
    <property type="project" value="EnsemblFungi"/>
</dbReference>
<dbReference type="Pfam" id="PF02671">
    <property type="entry name" value="PAH"/>
    <property type="match status" value="3"/>
</dbReference>
<evidence type="ECO:0000256" key="1">
    <source>
        <dbReference type="ARBA" id="ARBA00004123"/>
    </source>
</evidence>
<name>W6MME5_9ASCO</name>
<gene>
    <name evidence="10" type="ORF">KUCA_T00002053001</name>
</gene>
<keyword evidence="4" id="KW-0805">Transcription regulation</keyword>
<dbReference type="GO" id="GO:0032221">
    <property type="term" value="C:Rpd3S complex"/>
    <property type="evidence" value="ECO:0007669"/>
    <property type="project" value="EnsemblFungi"/>
</dbReference>
<keyword evidence="11" id="KW-1185">Reference proteome</keyword>
<dbReference type="InterPro" id="IPR036600">
    <property type="entry name" value="PAH_sf"/>
</dbReference>
<evidence type="ECO:0000256" key="3">
    <source>
        <dbReference type="ARBA" id="ARBA00022737"/>
    </source>
</evidence>
<dbReference type="InterPro" id="IPR003822">
    <property type="entry name" value="PAH"/>
</dbReference>
<dbReference type="OrthoDB" id="10265969at2759"/>
<proteinExistence type="predicted"/>
<feature type="region of interest" description="Disordered" evidence="8">
    <location>
        <begin position="311"/>
        <end position="367"/>
    </location>
</feature>
<evidence type="ECO:0000256" key="4">
    <source>
        <dbReference type="ARBA" id="ARBA00023015"/>
    </source>
</evidence>
<feature type="region of interest" description="Disordered" evidence="8">
    <location>
        <begin position="1"/>
        <end position="20"/>
    </location>
</feature>
<dbReference type="Gene3D" id="1.20.1160.11">
    <property type="entry name" value="Paired amphipathic helix"/>
    <property type="match status" value="3"/>
</dbReference>
<dbReference type="SMART" id="SM00761">
    <property type="entry name" value="HDAC_interact"/>
    <property type="match status" value="1"/>
</dbReference>